<dbReference type="OrthoDB" id="5723at2759"/>
<organism evidence="13">
    <name type="scientific">Absidia glauca</name>
    <name type="common">Pin mould</name>
    <dbReference type="NCBI Taxonomy" id="4829"/>
    <lineage>
        <taxon>Eukaryota</taxon>
        <taxon>Fungi</taxon>
        <taxon>Fungi incertae sedis</taxon>
        <taxon>Mucoromycota</taxon>
        <taxon>Mucoromycotina</taxon>
        <taxon>Mucoromycetes</taxon>
        <taxon>Mucorales</taxon>
        <taxon>Cunninghamellaceae</taxon>
        <taxon>Absidia</taxon>
    </lineage>
</organism>
<dbReference type="Pfam" id="PF11799">
    <property type="entry name" value="IMS_C"/>
    <property type="match status" value="1"/>
</dbReference>
<dbReference type="Gene3D" id="1.10.150.20">
    <property type="entry name" value="5' to 3' exonuclease, C-terminal subdomain"/>
    <property type="match status" value="1"/>
</dbReference>
<keyword evidence="7" id="KW-0234">DNA repair</keyword>
<evidence type="ECO:0000259" key="11">
    <source>
        <dbReference type="PROSITE" id="PS50173"/>
    </source>
</evidence>
<gene>
    <name evidence="13" type="primary">ABSGL_10240.1 scaffold 11814</name>
</gene>
<dbReference type="AlphaFoldDB" id="A0A163MFC8"/>
<dbReference type="GO" id="GO:0005634">
    <property type="term" value="C:nucleus"/>
    <property type="evidence" value="ECO:0007669"/>
    <property type="project" value="UniProtKB-SubCell"/>
</dbReference>
<accession>A0A163MFC8</accession>
<dbReference type="InterPro" id="IPR017961">
    <property type="entry name" value="DNA_pol_Y-fam_little_finger"/>
</dbReference>
<dbReference type="GO" id="GO:0042276">
    <property type="term" value="P:error-prone translesion synthesis"/>
    <property type="evidence" value="ECO:0007669"/>
    <property type="project" value="TreeGrafter"/>
</dbReference>
<dbReference type="GO" id="GO:0035861">
    <property type="term" value="C:site of double-strand break"/>
    <property type="evidence" value="ECO:0007669"/>
    <property type="project" value="TreeGrafter"/>
</dbReference>
<dbReference type="FunFam" id="3.40.1170.60:FF:000008">
    <property type="entry name" value="DNA polymerase eta subunit"/>
    <property type="match status" value="1"/>
</dbReference>
<dbReference type="Gene3D" id="3.30.70.270">
    <property type="match status" value="1"/>
</dbReference>
<evidence type="ECO:0000256" key="9">
    <source>
        <dbReference type="ARBA" id="ARBA00044975"/>
    </source>
</evidence>
<dbReference type="GO" id="GO:0005657">
    <property type="term" value="C:replication fork"/>
    <property type="evidence" value="ECO:0007669"/>
    <property type="project" value="UniProtKB-ARBA"/>
</dbReference>
<dbReference type="FunFam" id="1.10.150.20:FF:000014">
    <property type="entry name" value="Polymerase (DNA directed), eta"/>
    <property type="match status" value="1"/>
</dbReference>
<dbReference type="Pfam" id="PF21704">
    <property type="entry name" value="POLH-Rev1_HhH"/>
    <property type="match status" value="1"/>
</dbReference>
<feature type="region of interest" description="Disordered" evidence="10">
    <location>
        <begin position="486"/>
        <end position="505"/>
    </location>
</feature>
<feature type="domain" description="UmuC" evidence="11">
    <location>
        <begin position="1"/>
        <end position="302"/>
    </location>
</feature>
<feature type="region of interest" description="Disordered" evidence="10">
    <location>
        <begin position="196"/>
        <end position="219"/>
    </location>
</feature>
<dbReference type="InParanoid" id="A0A163MFC8"/>
<dbReference type="InterPro" id="IPR001126">
    <property type="entry name" value="UmuC"/>
</dbReference>
<evidence type="ECO:0000259" key="12">
    <source>
        <dbReference type="PROSITE" id="PS51907"/>
    </source>
</evidence>
<dbReference type="InterPro" id="IPR041298">
    <property type="entry name" value="UBZ3"/>
</dbReference>
<keyword evidence="4" id="KW-0227">DNA damage</keyword>
<dbReference type="SUPFAM" id="SSF100879">
    <property type="entry name" value="Lesion bypass DNA polymerase (Y-family), little finger domain"/>
    <property type="match status" value="1"/>
</dbReference>
<evidence type="ECO:0000313" key="13">
    <source>
        <dbReference type="EMBL" id="SAM04379.1"/>
    </source>
</evidence>
<dbReference type="InterPro" id="IPR043502">
    <property type="entry name" value="DNA/RNA_pol_sf"/>
</dbReference>
<dbReference type="InterPro" id="IPR036775">
    <property type="entry name" value="DNA_pol_Y-fam_lit_finger_sf"/>
</dbReference>
<dbReference type="PROSITE" id="PS50173">
    <property type="entry name" value="UMUC"/>
    <property type="match status" value="1"/>
</dbReference>
<dbReference type="PANTHER" id="PTHR45873:SF1">
    <property type="entry name" value="DNA POLYMERASE ETA"/>
    <property type="match status" value="1"/>
</dbReference>
<reference evidence="13" key="1">
    <citation type="submission" date="2016-04" db="EMBL/GenBank/DDBJ databases">
        <authorList>
            <person name="Evans L.H."/>
            <person name="Alamgir A."/>
            <person name="Owens N."/>
            <person name="Weber N.D."/>
            <person name="Virtaneva K."/>
            <person name="Barbian K."/>
            <person name="Babar A."/>
            <person name="Rosenke K."/>
        </authorList>
    </citation>
    <scope>NUCLEOTIDE SEQUENCE [LARGE SCALE GENOMIC DNA]</scope>
    <source>
        <strain evidence="13">CBS 101.48</strain>
    </source>
</reference>
<name>A0A163MFC8_ABSGL</name>
<feature type="compositionally biased region" description="Acidic residues" evidence="10">
    <location>
        <begin position="202"/>
        <end position="218"/>
    </location>
</feature>
<dbReference type="Proteomes" id="UP000078561">
    <property type="component" value="Unassembled WGS sequence"/>
</dbReference>
<feature type="region of interest" description="Disordered" evidence="10">
    <location>
        <begin position="550"/>
        <end position="577"/>
    </location>
</feature>
<dbReference type="STRING" id="4829.A0A163MFC8"/>
<dbReference type="GO" id="GO:0070987">
    <property type="term" value="P:error-free translesion synthesis"/>
    <property type="evidence" value="ECO:0007669"/>
    <property type="project" value="UniProtKB-ARBA"/>
</dbReference>
<dbReference type="Gene3D" id="3.30.1490.100">
    <property type="entry name" value="DNA polymerase, Y-family, little finger domain"/>
    <property type="match status" value="1"/>
</dbReference>
<evidence type="ECO:0000256" key="4">
    <source>
        <dbReference type="ARBA" id="ARBA00022763"/>
    </source>
</evidence>
<dbReference type="GO" id="GO:0006281">
    <property type="term" value="P:DNA repair"/>
    <property type="evidence" value="ECO:0007669"/>
    <property type="project" value="UniProtKB-KW"/>
</dbReference>
<keyword evidence="6" id="KW-0862">Zinc</keyword>
<dbReference type="OMA" id="CIAQFNI"/>
<dbReference type="GO" id="GO:0007064">
    <property type="term" value="P:mitotic sister chromatid cohesion"/>
    <property type="evidence" value="ECO:0007669"/>
    <property type="project" value="UniProtKB-ARBA"/>
</dbReference>
<evidence type="ECO:0000313" key="14">
    <source>
        <dbReference type="Proteomes" id="UP000078561"/>
    </source>
</evidence>
<dbReference type="PIRSF" id="PIRSF036603">
    <property type="entry name" value="DPol_eta"/>
    <property type="match status" value="1"/>
</dbReference>
<sequence>MPSVDCFFCQVEEVRLGLDSSKPVAVQQWSSLIAAVTTLPLPVVNYAARACGVTRHCSVEEARKLCPDITLVHVATYAPNETTAHYHDNPSRSTHKVSLDSYRDAGKKIFRVFNQYCTLLQKVGTDEAFLDVTATVNERLCNEYIPAHPVLLDHLDSDGDSTAILHDFKLHWPKVNYLIDSTDEMAKKNDARLLRKRSHGDDGDDDDTIDTEGVDGLDPDAYQDPTSWFDIQLSIAAEIAATIRKQVYDELHYTCSAGIAHNKVLAKLGSSRNKPNKQTVIRLHTALHFMEDIPFNKIRNLGGKFGHAVEDEYHVQKASDLWQYPLDELQQKFGDSSGLWLYNIVRGIDNEDVILLKAPKSLMASKTIRPPITRRQDLIPWYAVLSGELHARVLTNWNENHSWPKTLSISYRNIKNSNIRSKSTAMLHRGEFETSEKLRQKVASMFTEVLDDLFPLTLMAIQATGLAPDASVANHTINRFFTTSTTTTTTTASTTPPPSEKPIAKTPLSTLDQFFKQQAPPPDSWTCDQCHQAIPLEKVDEHTDYHFAQELAKEGTARSPPSGKKKRRLFFEPSSSS</sequence>
<dbReference type="Pfam" id="PF00817">
    <property type="entry name" value="IMS"/>
    <property type="match status" value="1"/>
</dbReference>
<dbReference type="GO" id="GO:0008270">
    <property type="term" value="F:zinc ion binding"/>
    <property type="evidence" value="ECO:0007669"/>
    <property type="project" value="UniProtKB-KW"/>
</dbReference>
<comment type="subcellular location">
    <subcellularLocation>
        <location evidence="1">Nucleus</location>
    </subcellularLocation>
</comment>
<dbReference type="GO" id="GO:0003887">
    <property type="term" value="F:DNA-directed DNA polymerase activity"/>
    <property type="evidence" value="ECO:0007669"/>
    <property type="project" value="TreeGrafter"/>
</dbReference>
<evidence type="ECO:0000256" key="6">
    <source>
        <dbReference type="ARBA" id="ARBA00022833"/>
    </source>
</evidence>
<keyword evidence="2" id="KW-0808">Transferase</keyword>
<dbReference type="SUPFAM" id="SSF56672">
    <property type="entry name" value="DNA/RNA polymerases"/>
    <property type="match status" value="1"/>
</dbReference>
<dbReference type="GO" id="GO:0009314">
    <property type="term" value="P:response to radiation"/>
    <property type="evidence" value="ECO:0007669"/>
    <property type="project" value="TreeGrafter"/>
</dbReference>
<evidence type="ECO:0000256" key="2">
    <source>
        <dbReference type="ARBA" id="ARBA00022679"/>
    </source>
</evidence>
<evidence type="ECO:0000256" key="7">
    <source>
        <dbReference type="ARBA" id="ARBA00023204"/>
    </source>
</evidence>
<dbReference type="EMBL" id="LT554361">
    <property type="protein sequence ID" value="SAM04379.1"/>
    <property type="molecule type" value="Genomic_DNA"/>
</dbReference>
<dbReference type="Pfam" id="PF18439">
    <property type="entry name" value="zf_UBZ"/>
    <property type="match status" value="1"/>
</dbReference>
<evidence type="ECO:0000256" key="5">
    <source>
        <dbReference type="ARBA" id="ARBA00022771"/>
    </source>
</evidence>
<dbReference type="PANTHER" id="PTHR45873">
    <property type="entry name" value="DNA POLYMERASE ETA"/>
    <property type="match status" value="1"/>
</dbReference>
<dbReference type="FunCoup" id="A0A163MFC8">
    <property type="interactions" value="274"/>
</dbReference>
<dbReference type="InterPro" id="IPR052230">
    <property type="entry name" value="DNA_polymerase_eta"/>
</dbReference>
<keyword evidence="14" id="KW-1185">Reference proteome</keyword>
<dbReference type="InterPro" id="IPR043128">
    <property type="entry name" value="Rev_trsase/Diguanyl_cyclase"/>
</dbReference>
<protein>
    <recommendedName>
        <fullName evidence="9">DNA polymerase eta</fullName>
    </recommendedName>
</protein>
<keyword evidence="5" id="KW-0863">Zinc-finger</keyword>
<evidence type="ECO:0000256" key="8">
    <source>
        <dbReference type="ARBA" id="ARBA00023242"/>
    </source>
</evidence>
<evidence type="ECO:0000256" key="10">
    <source>
        <dbReference type="SAM" id="MobiDB-lite"/>
    </source>
</evidence>
<keyword evidence="3" id="KW-0479">Metal-binding</keyword>
<dbReference type="PROSITE" id="PS51907">
    <property type="entry name" value="ZF_UBZ3"/>
    <property type="match status" value="1"/>
</dbReference>
<evidence type="ECO:0000256" key="3">
    <source>
        <dbReference type="ARBA" id="ARBA00022723"/>
    </source>
</evidence>
<feature type="domain" description="UBZ3-type" evidence="12">
    <location>
        <begin position="520"/>
        <end position="554"/>
    </location>
</feature>
<dbReference type="GO" id="GO:0003684">
    <property type="term" value="F:damaged DNA binding"/>
    <property type="evidence" value="ECO:0007669"/>
    <property type="project" value="InterPro"/>
</dbReference>
<proteinExistence type="predicted"/>
<keyword evidence="8" id="KW-0539">Nucleus</keyword>
<evidence type="ECO:0000256" key="1">
    <source>
        <dbReference type="ARBA" id="ARBA00004123"/>
    </source>
</evidence>
<dbReference type="Gene3D" id="3.40.1170.60">
    <property type="match status" value="1"/>
</dbReference>